<accession>A0A4D9CQL3</accession>
<dbReference type="PANTHER" id="PTHR48027">
    <property type="entry name" value="HETEROGENEOUS NUCLEAR RIBONUCLEOPROTEIN 87F-RELATED"/>
    <property type="match status" value="1"/>
</dbReference>
<comment type="caution">
    <text evidence="5">The sequence shown here is derived from an EMBL/GenBank/DDBJ whole genome shotgun (WGS) entry which is preliminary data.</text>
</comment>
<dbReference type="InterPro" id="IPR000504">
    <property type="entry name" value="RRM_dom"/>
</dbReference>
<keyword evidence="3" id="KW-0732">Signal</keyword>
<dbReference type="SUPFAM" id="SSF54928">
    <property type="entry name" value="RNA-binding domain, RBD"/>
    <property type="match status" value="1"/>
</dbReference>
<dbReference type="EMBL" id="SDOX01000128">
    <property type="protein sequence ID" value="TFJ81400.1"/>
    <property type="molecule type" value="Genomic_DNA"/>
</dbReference>
<sequence length="162" mass="17568">MFRTLTHSALLVLVLMALASVRAFLPSPCRMPPTMKVGKSSSTGRGKSIGIINSMRENIEGEPNPTQIMVSNLPFDTSTEELEAFASQAGQVVNVKIILDRETGRSKGYGFVLFTEPLSATYALERLDGMELGGRPLKIRPAIRKTYPNTRGGGGYGGDNNY</sequence>
<dbReference type="SMART" id="SM00360">
    <property type="entry name" value="RRM"/>
    <property type="match status" value="1"/>
</dbReference>
<evidence type="ECO:0000256" key="2">
    <source>
        <dbReference type="PROSITE-ProRule" id="PRU00176"/>
    </source>
</evidence>
<evidence type="ECO:0000313" key="5">
    <source>
        <dbReference type="EMBL" id="TFJ81400.1"/>
    </source>
</evidence>
<dbReference type="AlphaFoldDB" id="A0A4D9CQL3"/>
<dbReference type="GO" id="GO:0003723">
    <property type="term" value="F:RNA binding"/>
    <property type="evidence" value="ECO:0007669"/>
    <property type="project" value="UniProtKB-UniRule"/>
</dbReference>
<dbReference type="Gene3D" id="3.30.70.330">
    <property type="match status" value="1"/>
</dbReference>
<evidence type="ECO:0000256" key="1">
    <source>
        <dbReference type="ARBA" id="ARBA00022884"/>
    </source>
</evidence>
<dbReference type="Proteomes" id="UP000355283">
    <property type="component" value="Unassembled WGS sequence"/>
</dbReference>
<feature type="signal peptide" evidence="3">
    <location>
        <begin position="1"/>
        <end position="23"/>
    </location>
</feature>
<reference evidence="5 6" key="1">
    <citation type="submission" date="2019-01" db="EMBL/GenBank/DDBJ databases">
        <title>Nuclear Genome Assembly of the Microalgal Biofuel strain Nannochloropsis salina CCMP1776.</title>
        <authorList>
            <person name="Hovde B."/>
        </authorList>
    </citation>
    <scope>NUCLEOTIDE SEQUENCE [LARGE SCALE GENOMIC DNA]</scope>
    <source>
        <strain evidence="5 6">CCMP1776</strain>
    </source>
</reference>
<evidence type="ECO:0000256" key="3">
    <source>
        <dbReference type="SAM" id="SignalP"/>
    </source>
</evidence>
<evidence type="ECO:0000259" key="4">
    <source>
        <dbReference type="PROSITE" id="PS50102"/>
    </source>
</evidence>
<gene>
    <name evidence="5" type="ORF">NSK_007361</name>
</gene>
<feature type="domain" description="RRM" evidence="4">
    <location>
        <begin position="66"/>
        <end position="144"/>
    </location>
</feature>
<evidence type="ECO:0000313" key="6">
    <source>
        <dbReference type="Proteomes" id="UP000355283"/>
    </source>
</evidence>
<dbReference type="InterPro" id="IPR052462">
    <property type="entry name" value="SLIRP/GR-RBP-like"/>
</dbReference>
<proteinExistence type="predicted"/>
<feature type="chain" id="PRO_5020038343" description="RRM domain-containing protein" evidence="3">
    <location>
        <begin position="24"/>
        <end position="162"/>
    </location>
</feature>
<dbReference type="OrthoDB" id="272703at2759"/>
<dbReference type="PROSITE" id="PS50102">
    <property type="entry name" value="RRM"/>
    <property type="match status" value="1"/>
</dbReference>
<keyword evidence="6" id="KW-1185">Reference proteome</keyword>
<name>A0A4D9CQL3_9STRA</name>
<keyword evidence="1 2" id="KW-0694">RNA-binding</keyword>
<dbReference type="InterPro" id="IPR035979">
    <property type="entry name" value="RBD_domain_sf"/>
</dbReference>
<protein>
    <recommendedName>
        <fullName evidence="4">RRM domain-containing protein</fullName>
    </recommendedName>
</protein>
<organism evidence="5 6">
    <name type="scientific">Nannochloropsis salina CCMP1776</name>
    <dbReference type="NCBI Taxonomy" id="1027361"/>
    <lineage>
        <taxon>Eukaryota</taxon>
        <taxon>Sar</taxon>
        <taxon>Stramenopiles</taxon>
        <taxon>Ochrophyta</taxon>
        <taxon>Eustigmatophyceae</taxon>
        <taxon>Eustigmatales</taxon>
        <taxon>Monodopsidaceae</taxon>
        <taxon>Microchloropsis</taxon>
        <taxon>Microchloropsis salina</taxon>
    </lineage>
</organism>
<dbReference type="Pfam" id="PF00076">
    <property type="entry name" value="RRM_1"/>
    <property type="match status" value="1"/>
</dbReference>
<dbReference type="InterPro" id="IPR012677">
    <property type="entry name" value="Nucleotide-bd_a/b_plait_sf"/>
</dbReference>